<dbReference type="Gene3D" id="1.10.287.1490">
    <property type="match status" value="1"/>
</dbReference>
<proteinExistence type="predicted"/>
<evidence type="ECO:0000313" key="3">
    <source>
        <dbReference type="Proteomes" id="UP001597135"/>
    </source>
</evidence>
<evidence type="ECO:0000256" key="1">
    <source>
        <dbReference type="SAM" id="Coils"/>
    </source>
</evidence>
<accession>A0ABW3ZMT5</accession>
<dbReference type="RefSeq" id="WP_386806046.1">
    <property type="nucleotide sequence ID" value="NZ_JBHTMU010000051.1"/>
</dbReference>
<dbReference type="Proteomes" id="UP001597135">
    <property type="component" value="Unassembled WGS sequence"/>
</dbReference>
<gene>
    <name evidence="2" type="ORF">ACFQ4E_18695</name>
</gene>
<comment type="caution">
    <text evidence="2">The sequence shown here is derived from an EMBL/GenBank/DDBJ whole genome shotgun (WGS) entry which is preliminary data.</text>
</comment>
<organism evidence="2 3">
    <name type="scientific">Litorisediminicola beolgyonensis</name>
    <dbReference type="NCBI Taxonomy" id="1173614"/>
    <lineage>
        <taxon>Bacteria</taxon>
        <taxon>Pseudomonadati</taxon>
        <taxon>Pseudomonadota</taxon>
        <taxon>Alphaproteobacteria</taxon>
        <taxon>Rhodobacterales</taxon>
        <taxon>Paracoccaceae</taxon>
        <taxon>Litorisediminicola</taxon>
    </lineage>
</organism>
<dbReference type="EMBL" id="JBHTMU010000051">
    <property type="protein sequence ID" value="MFD1344466.1"/>
    <property type="molecule type" value="Genomic_DNA"/>
</dbReference>
<evidence type="ECO:0008006" key="4">
    <source>
        <dbReference type="Google" id="ProtNLM"/>
    </source>
</evidence>
<protein>
    <recommendedName>
        <fullName evidence="4">Chromosome partition protein Smc</fullName>
    </recommendedName>
</protein>
<name>A0ABW3ZMT5_9RHOB</name>
<evidence type="ECO:0000313" key="2">
    <source>
        <dbReference type="EMBL" id="MFD1344466.1"/>
    </source>
</evidence>
<keyword evidence="1" id="KW-0175">Coiled coil</keyword>
<reference evidence="3" key="1">
    <citation type="journal article" date="2019" name="Int. J. Syst. Evol. Microbiol.">
        <title>The Global Catalogue of Microorganisms (GCM) 10K type strain sequencing project: providing services to taxonomists for standard genome sequencing and annotation.</title>
        <authorList>
            <consortium name="The Broad Institute Genomics Platform"/>
            <consortium name="The Broad Institute Genome Sequencing Center for Infectious Disease"/>
            <person name="Wu L."/>
            <person name="Ma J."/>
        </authorList>
    </citation>
    <scope>NUCLEOTIDE SEQUENCE [LARGE SCALE GENOMIC DNA]</scope>
    <source>
        <strain evidence="3">CCUG 62953</strain>
    </source>
</reference>
<dbReference type="SUPFAM" id="SSF57997">
    <property type="entry name" value="Tropomyosin"/>
    <property type="match status" value="1"/>
</dbReference>
<feature type="coiled-coil region" evidence="1">
    <location>
        <begin position="168"/>
        <end position="318"/>
    </location>
</feature>
<sequence length="340" mass="37556">MTAIWHDHSPSARALAEKAKAASVRIVSTDEVGPFLAADKSARVLALYDPASLLAETIAQEGSLDEAVQNWTQRIRALLEVQRRNRRQCALRSVAGMHTGLKDALRDVSLPEAAVESAALPEMDPVLILLGQAALKLDATASALLTEIEAGDPSAGQESPSAFLETALEELRNRQHAEQDRAEQDRRELEQAQNRLAEAEAQLDNYTKQLNDLDAHARDERDRLTRQVSDISGERDLLQRQIAVMGEELTTFETQHETLQQRVSQMSEGLKSYEAQLAALQQETALKADKLALKNDHLAALAAEAHGLREDLARVRNSRSYRLMAPLRGVGRLLRGSRND</sequence>
<keyword evidence="3" id="KW-1185">Reference proteome</keyword>